<accession>A0A1G7AKR6</accession>
<dbReference type="STRING" id="282683.SAMN04488105_101220"/>
<proteinExistence type="predicted"/>
<sequence>MFAGMVIRAVALAAGLTGAVGFSQFPEFTQQYVQRLGGAVDELSRLIRDFDADAAELGLGRDTALDQLATGGDFGASRAERMAETIARHDRLAADLEALAGSGAFQRVALARHFGDPEIMERTWQAYRPAVPTTPEGLAFAGVGFVSGWLALTFVLSLLALPFRPRRRKRAAARRREPVLSRPVPRHRCGTPLRAVRGSAPAARSARLPRDI</sequence>
<evidence type="ECO:0000256" key="2">
    <source>
        <dbReference type="SAM" id="Phobius"/>
    </source>
</evidence>
<dbReference type="InterPro" id="IPR022584">
    <property type="entry name" value="DUF2937"/>
</dbReference>
<evidence type="ECO:0000256" key="1">
    <source>
        <dbReference type="SAM" id="MobiDB-lite"/>
    </source>
</evidence>
<keyword evidence="2" id="KW-1133">Transmembrane helix</keyword>
<gene>
    <name evidence="3" type="ORF">SAMN04488105_101220</name>
</gene>
<dbReference type="AlphaFoldDB" id="A0A1G7AKR6"/>
<keyword evidence="4" id="KW-1185">Reference proteome</keyword>
<protein>
    <recommendedName>
        <fullName evidence="5">DUF2937 family protein</fullName>
    </recommendedName>
</protein>
<keyword evidence="2" id="KW-0472">Membrane</keyword>
<keyword evidence="2" id="KW-0812">Transmembrane</keyword>
<evidence type="ECO:0000313" key="4">
    <source>
        <dbReference type="Proteomes" id="UP000198994"/>
    </source>
</evidence>
<reference evidence="4" key="1">
    <citation type="submission" date="2016-10" db="EMBL/GenBank/DDBJ databases">
        <authorList>
            <person name="Varghese N."/>
            <person name="Submissions S."/>
        </authorList>
    </citation>
    <scope>NUCLEOTIDE SEQUENCE [LARGE SCALE GENOMIC DNA]</scope>
    <source>
        <strain evidence="4">DSM 10146</strain>
    </source>
</reference>
<dbReference type="Proteomes" id="UP000198994">
    <property type="component" value="Unassembled WGS sequence"/>
</dbReference>
<dbReference type="OrthoDB" id="193051at2"/>
<dbReference type="EMBL" id="FNAV01000001">
    <property type="protein sequence ID" value="SDE15310.1"/>
    <property type="molecule type" value="Genomic_DNA"/>
</dbReference>
<evidence type="ECO:0000313" key="3">
    <source>
        <dbReference type="EMBL" id="SDE15310.1"/>
    </source>
</evidence>
<name>A0A1G7AKR6_9RHOB</name>
<feature type="transmembrane region" description="Helical" evidence="2">
    <location>
        <begin position="138"/>
        <end position="161"/>
    </location>
</feature>
<dbReference type="RefSeq" id="WP_089954386.1">
    <property type="nucleotide sequence ID" value="NZ_FNAV01000001.1"/>
</dbReference>
<evidence type="ECO:0008006" key="5">
    <source>
        <dbReference type="Google" id="ProtNLM"/>
    </source>
</evidence>
<feature type="region of interest" description="Disordered" evidence="1">
    <location>
        <begin position="172"/>
        <end position="192"/>
    </location>
</feature>
<organism evidence="3 4">
    <name type="scientific">Salipiger thiooxidans</name>
    <dbReference type="NCBI Taxonomy" id="282683"/>
    <lineage>
        <taxon>Bacteria</taxon>
        <taxon>Pseudomonadati</taxon>
        <taxon>Pseudomonadota</taxon>
        <taxon>Alphaproteobacteria</taxon>
        <taxon>Rhodobacterales</taxon>
        <taxon>Roseobacteraceae</taxon>
        <taxon>Salipiger</taxon>
    </lineage>
</organism>
<dbReference type="Pfam" id="PF11157">
    <property type="entry name" value="DUF2937"/>
    <property type="match status" value="1"/>
</dbReference>